<feature type="binding site" evidence="1">
    <location>
        <position position="15"/>
    </location>
    <ligand>
        <name>Zn(2+)</name>
        <dbReference type="ChEBI" id="CHEBI:29105"/>
    </ligand>
</feature>
<evidence type="ECO:0000256" key="1">
    <source>
        <dbReference type="PROSITE-ProRule" id="PRU01263"/>
    </source>
</evidence>
<dbReference type="InterPro" id="IPR012934">
    <property type="entry name" value="Znf_AD"/>
</dbReference>
<dbReference type="SUPFAM" id="SSF57716">
    <property type="entry name" value="Glucocorticoid receptor-like (DNA-binding domain)"/>
    <property type="match status" value="1"/>
</dbReference>
<feature type="domain" description="ZAD" evidence="3">
    <location>
        <begin position="13"/>
        <end position="94"/>
    </location>
</feature>
<keyword evidence="1" id="KW-0863">Zinc-finger</keyword>
<protein>
    <recommendedName>
        <fullName evidence="3">ZAD domain-containing protein</fullName>
    </recommendedName>
</protein>
<dbReference type="Gene3D" id="3.40.1800.20">
    <property type="match status" value="1"/>
</dbReference>
<feature type="region of interest" description="Disordered" evidence="2">
    <location>
        <begin position="164"/>
        <end position="204"/>
    </location>
</feature>
<keyword evidence="5" id="KW-1185">Reference proteome</keyword>
<dbReference type="EMBL" id="OW152841">
    <property type="protein sequence ID" value="CAH2062251.1"/>
    <property type="molecule type" value="Genomic_DNA"/>
</dbReference>
<proteinExistence type="predicted"/>
<name>A0ABN8IND6_9NEOP</name>
<evidence type="ECO:0000313" key="4">
    <source>
        <dbReference type="EMBL" id="CAH2062251.1"/>
    </source>
</evidence>
<feature type="binding site" evidence="1">
    <location>
        <position position="18"/>
    </location>
    <ligand>
        <name>Zn(2+)</name>
        <dbReference type="ChEBI" id="CHEBI:29105"/>
    </ligand>
</feature>
<feature type="compositionally biased region" description="Basic and acidic residues" evidence="2">
    <location>
        <begin position="180"/>
        <end position="195"/>
    </location>
</feature>
<keyword evidence="1" id="KW-0862">Zinc</keyword>
<gene>
    <name evidence="4" type="ORF">IPOD504_LOCUS11813</name>
</gene>
<dbReference type="Proteomes" id="UP000837857">
    <property type="component" value="Chromosome 29"/>
</dbReference>
<dbReference type="PROSITE" id="PS51915">
    <property type="entry name" value="ZAD"/>
    <property type="match status" value="1"/>
</dbReference>
<feature type="binding site" evidence="1">
    <location>
        <position position="70"/>
    </location>
    <ligand>
        <name>Zn(2+)</name>
        <dbReference type="ChEBI" id="CHEBI:29105"/>
    </ligand>
</feature>
<accession>A0ABN8IND6</accession>
<reference evidence="4" key="1">
    <citation type="submission" date="2022-03" db="EMBL/GenBank/DDBJ databases">
        <authorList>
            <person name="Martin H S."/>
        </authorList>
    </citation>
    <scope>NUCLEOTIDE SEQUENCE</scope>
</reference>
<evidence type="ECO:0000256" key="2">
    <source>
        <dbReference type="SAM" id="MobiDB-lite"/>
    </source>
</evidence>
<dbReference type="SMART" id="SM00868">
    <property type="entry name" value="zf-AD"/>
    <property type="match status" value="1"/>
</dbReference>
<evidence type="ECO:0000313" key="5">
    <source>
        <dbReference type="Proteomes" id="UP000837857"/>
    </source>
</evidence>
<dbReference type="Pfam" id="PF07776">
    <property type="entry name" value="zf-AD"/>
    <property type="match status" value="1"/>
</dbReference>
<organism evidence="4 5">
    <name type="scientific">Iphiclides podalirius</name>
    <name type="common">scarce swallowtail</name>
    <dbReference type="NCBI Taxonomy" id="110791"/>
    <lineage>
        <taxon>Eukaryota</taxon>
        <taxon>Metazoa</taxon>
        <taxon>Ecdysozoa</taxon>
        <taxon>Arthropoda</taxon>
        <taxon>Hexapoda</taxon>
        <taxon>Insecta</taxon>
        <taxon>Pterygota</taxon>
        <taxon>Neoptera</taxon>
        <taxon>Endopterygota</taxon>
        <taxon>Lepidoptera</taxon>
        <taxon>Glossata</taxon>
        <taxon>Ditrysia</taxon>
        <taxon>Papilionoidea</taxon>
        <taxon>Papilionidae</taxon>
        <taxon>Papilioninae</taxon>
        <taxon>Iphiclides</taxon>
    </lineage>
</organism>
<feature type="binding site" evidence="1">
    <location>
        <position position="67"/>
    </location>
    <ligand>
        <name>Zn(2+)</name>
        <dbReference type="ChEBI" id="CHEBI:29105"/>
    </ligand>
</feature>
<feature type="non-terminal residue" evidence="4">
    <location>
        <position position="1"/>
    </location>
</feature>
<evidence type="ECO:0000259" key="3">
    <source>
        <dbReference type="PROSITE" id="PS51915"/>
    </source>
</evidence>
<sequence>MEFDEIVVKESPGLCRCCLSEGCYKDLATEYTWMDDTEVYAEMLLECFDISISQHNEGPNGPNRLICEVCITRLRDACNFKKQVLASEKKFVDMIGRGAFKPKVVVYQTPIKAEVNVDAPQDADEPEVEYLEDNMNFEDAELMKDDEPTEQLGVAEDITVATLPVKGKRGRPRKNAAIAKSDKKAKLTKGEEKPKASKSISKGR</sequence>
<keyword evidence="1" id="KW-0479">Metal-binding</keyword>